<keyword evidence="1" id="KW-1133">Transmembrane helix</keyword>
<proteinExistence type="predicted"/>
<accession>A0A495MCT4</accession>
<feature type="transmembrane region" description="Helical" evidence="1">
    <location>
        <begin position="14"/>
        <end position="32"/>
    </location>
</feature>
<keyword evidence="1" id="KW-0812">Transmembrane</keyword>
<reference evidence="2 3" key="1">
    <citation type="submission" date="2018-10" db="EMBL/GenBank/DDBJ databases">
        <title>Genomic Encyclopedia of Archaeal and Bacterial Type Strains, Phase II (KMG-II): from individual species to whole genera.</title>
        <authorList>
            <person name="Goeker M."/>
        </authorList>
    </citation>
    <scope>NUCLEOTIDE SEQUENCE [LARGE SCALE GENOMIC DNA]</scope>
    <source>
        <strain evidence="2 3">DSM 29537</strain>
    </source>
</reference>
<feature type="transmembrane region" description="Helical" evidence="1">
    <location>
        <begin position="94"/>
        <end position="115"/>
    </location>
</feature>
<sequence length="125" mass="14480">MIVLIKGHGRSCRVFYALFFLFFRFGFFFCFCSQTPQVPPSLAQCLHPLQFLQALQYSAPLHPLLSQEANNTLGFVCAIKDVEERYKTRPKIIVFKRCFGFSDIVIVLIIVVFLARQKTGYIRCF</sequence>
<name>A0A495MCT4_9FLAO</name>
<dbReference type="Proteomes" id="UP000277579">
    <property type="component" value="Unassembled WGS sequence"/>
</dbReference>
<dbReference type="AlphaFoldDB" id="A0A495MCT4"/>
<evidence type="ECO:0000313" key="2">
    <source>
        <dbReference type="EMBL" id="RKS23170.1"/>
    </source>
</evidence>
<protein>
    <submittedName>
        <fullName evidence="2">Uncharacterized protein</fullName>
    </submittedName>
</protein>
<keyword evidence="1" id="KW-0472">Membrane</keyword>
<evidence type="ECO:0000313" key="3">
    <source>
        <dbReference type="Proteomes" id="UP000277579"/>
    </source>
</evidence>
<comment type="caution">
    <text evidence="2">The sequence shown here is derived from an EMBL/GenBank/DDBJ whole genome shotgun (WGS) entry which is preliminary data.</text>
</comment>
<organism evidence="2 3">
    <name type="scientific">Flavobacterium endophyticum</name>
    <dbReference type="NCBI Taxonomy" id="1540163"/>
    <lineage>
        <taxon>Bacteria</taxon>
        <taxon>Pseudomonadati</taxon>
        <taxon>Bacteroidota</taxon>
        <taxon>Flavobacteriia</taxon>
        <taxon>Flavobacteriales</taxon>
        <taxon>Flavobacteriaceae</taxon>
        <taxon>Flavobacterium</taxon>
    </lineage>
</organism>
<gene>
    <name evidence="2" type="ORF">CLV94_2075</name>
</gene>
<dbReference type="EMBL" id="RBLC01000002">
    <property type="protein sequence ID" value="RKS23170.1"/>
    <property type="molecule type" value="Genomic_DNA"/>
</dbReference>
<evidence type="ECO:0000256" key="1">
    <source>
        <dbReference type="SAM" id="Phobius"/>
    </source>
</evidence>
<keyword evidence="3" id="KW-1185">Reference proteome</keyword>